<dbReference type="InterPro" id="IPR012337">
    <property type="entry name" value="RNaseH-like_sf"/>
</dbReference>
<gene>
    <name evidence="9" type="ORF">DUI87_32511</name>
</gene>
<sequence length="221" mass="24760">MPNRTRNIQTLCRSEQARGQRPPGAETEPTTVEGRRKSGYAIISGEKLEVKESGPLSPSWSAQACELYALFCALLLLKDREGTIYTESKYAFGVVQTFRKIWKERGLLNTQRKGLVHQGLIIQILKALRSPKKIAVVHVKVHQRGRGIKTRRNNLADDEAKKASLRENSNVIMTFQEAGTQNQTPYFPLAEVEAMKNLGATLEEGQWILPDKTTVQTAEKG</sequence>
<dbReference type="PROSITE" id="PS50879">
    <property type="entry name" value="RNASE_H_1"/>
    <property type="match status" value="1"/>
</dbReference>
<feature type="region of interest" description="Disordered" evidence="7">
    <location>
        <begin position="1"/>
        <end position="33"/>
    </location>
</feature>
<dbReference type="SUPFAM" id="SSF53098">
    <property type="entry name" value="Ribonuclease H-like"/>
    <property type="match status" value="1"/>
</dbReference>
<keyword evidence="6" id="KW-0695">RNA-directed DNA polymerase</keyword>
<dbReference type="AlphaFoldDB" id="A0A3M0INW7"/>
<comment type="caution">
    <text evidence="9">The sequence shown here is derived from an EMBL/GenBank/DDBJ whole genome shotgun (WGS) entry which is preliminary data.</text>
</comment>
<evidence type="ECO:0000256" key="1">
    <source>
        <dbReference type="ARBA" id="ARBA00022679"/>
    </source>
</evidence>
<organism evidence="9 10">
    <name type="scientific">Hirundo rustica rustica</name>
    <dbReference type="NCBI Taxonomy" id="333673"/>
    <lineage>
        <taxon>Eukaryota</taxon>
        <taxon>Metazoa</taxon>
        <taxon>Chordata</taxon>
        <taxon>Craniata</taxon>
        <taxon>Vertebrata</taxon>
        <taxon>Euteleostomi</taxon>
        <taxon>Archelosauria</taxon>
        <taxon>Archosauria</taxon>
        <taxon>Dinosauria</taxon>
        <taxon>Saurischia</taxon>
        <taxon>Theropoda</taxon>
        <taxon>Coelurosauria</taxon>
        <taxon>Aves</taxon>
        <taxon>Neognathae</taxon>
        <taxon>Neoaves</taxon>
        <taxon>Telluraves</taxon>
        <taxon>Australaves</taxon>
        <taxon>Passeriformes</taxon>
        <taxon>Sylvioidea</taxon>
        <taxon>Hirundinidae</taxon>
        <taxon>Hirundo</taxon>
    </lineage>
</organism>
<evidence type="ECO:0000256" key="2">
    <source>
        <dbReference type="ARBA" id="ARBA00022695"/>
    </source>
</evidence>
<evidence type="ECO:0000313" key="9">
    <source>
        <dbReference type="EMBL" id="RMB91111.1"/>
    </source>
</evidence>
<keyword evidence="3" id="KW-0540">Nuclease</keyword>
<evidence type="ECO:0000256" key="3">
    <source>
        <dbReference type="ARBA" id="ARBA00022722"/>
    </source>
</evidence>
<keyword evidence="5" id="KW-0378">Hydrolase</keyword>
<protein>
    <recommendedName>
        <fullName evidence="8">RNase H type-1 domain-containing protein</fullName>
    </recommendedName>
</protein>
<feature type="domain" description="RNase H type-1" evidence="8">
    <location>
        <begin position="22"/>
        <end position="165"/>
    </location>
</feature>
<dbReference type="InterPro" id="IPR036397">
    <property type="entry name" value="RNaseH_sf"/>
</dbReference>
<evidence type="ECO:0000256" key="6">
    <source>
        <dbReference type="ARBA" id="ARBA00022918"/>
    </source>
</evidence>
<dbReference type="OrthoDB" id="8947436at2759"/>
<dbReference type="STRING" id="333673.A0A3M0INW7"/>
<evidence type="ECO:0000259" key="8">
    <source>
        <dbReference type="PROSITE" id="PS50879"/>
    </source>
</evidence>
<dbReference type="Pfam" id="PF00075">
    <property type="entry name" value="RNase_H"/>
    <property type="match status" value="1"/>
</dbReference>
<accession>A0A3M0INW7</accession>
<dbReference type="GO" id="GO:0004523">
    <property type="term" value="F:RNA-DNA hybrid ribonuclease activity"/>
    <property type="evidence" value="ECO:0007669"/>
    <property type="project" value="InterPro"/>
</dbReference>
<keyword evidence="1" id="KW-0808">Transferase</keyword>
<dbReference type="Proteomes" id="UP000269221">
    <property type="component" value="Unassembled WGS sequence"/>
</dbReference>
<keyword evidence="2" id="KW-0548">Nucleotidyltransferase</keyword>
<dbReference type="GO" id="GO:0003964">
    <property type="term" value="F:RNA-directed DNA polymerase activity"/>
    <property type="evidence" value="ECO:0007669"/>
    <property type="project" value="UniProtKB-KW"/>
</dbReference>
<reference evidence="9 10" key="1">
    <citation type="submission" date="2018-07" db="EMBL/GenBank/DDBJ databases">
        <title>A high quality draft genome assembly of the barn swallow (H. rustica rustica).</title>
        <authorList>
            <person name="Formenti G."/>
            <person name="Chiara M."/>
            <person name="Poveda L."/>
            <person name="Francoijs K.-J."/>
            <person name="Bonisoli-Alquati A."/>
            <person name="Canova L."/>
            <person name="Gianfranceschi L."/>
            <person name="Horner D.S."/>
            <person name="Saino N."/>
        </authorList>
    </citation>
    <scope>NUCLEOTIDE SEQUENCE [LARGE SCALE GENOMIC DNA]</scope>
    <source>
        <strain evidence="9">Chelidonia</strain>
        <tissue evidence="9">Blood</tissue>
    </source>
</reference>
<keyword evidence="10" id="KW-1185">Reference proteome</keyword>
<evidence type="ECO:0000313" key="10">
    <source>
        <dbReference type="Proteomes" id="UP000269221"/>
    </source>
</evidence>
<dbReference type="PANTHER" id="PTHR41694:SF5">
    <property type="entry name" value="RIBONUCLEASE H"/>
    <property type="match status" value="1"/>
</dbReference>
<evidence type="ECO:0000256" key="5">
    <source>
        <dbReference type="ARBA" id="ARBA00022801"/>
    </source>
</evidence>
<dbReference type="GO" id="GO:0003676">
    <property type="term" value="F:nucleic acid binding"/>
    <property type="evidence" value="ECO:0007669"/>
    <property type="project" value="InterPro"/>
</dbReference>
<feature type="compositionally biased region" description="Polar residues" evidence="7">
    <location>
        <begin position="1"/>
        <end position="13"/>
    </location>
</feature>
<dbReference type="EMBL" id="QRBI01000239">
    <property type="protein sequence ID" value="RMB91111.1"/>
    <property type="molecule type" value="Genomic_DNA"/>
</dbReference>
<evidence type="ECO:0000256" key="7">
    <source>
        <dbReference type="SAM" id="MobiDB-lite"/>
    </source>
</evidence>
<proteinExistence type="predicted"/>
<dbReference type="PANTHER" id="PTHR41694">
    <property type="entry name" value="ENDOGENOUS RETROVIRUS GROUP K MEMBER POL PROTEIN"/>
    <property type="match status" value="1"/>
</dbReference>
<evidence type="ECO:0000256" key="4">
    <source>
        <dbReference type="ARBA" id="ARBA00022759"/>
    </source>
</evidence>
<dbReference type="InterPro" id="IPR002156">
    <property type="entry name" value="RNaseH_domain"/>
</dbReference>
<keyword evidence="4" id="KW-0255">Endonuclease</keyword>
<dbReference type="Gene3D" id="3.30.420.10">
    <property type="entry name" value="Ribonuclease H-like superfamily/Ribonuclease H"/>
    <property type="match status" value="1"/>
</dbReference>
<name>A0A3M0INW7_HIRRU</name>